<comment type="subcellular location">
    <subcellularLocation>
        <location evidence="1 9">Endoplasmic reticulum membrane</location>
        <topology evidence="1 9">Multi-pass membrane protein</topology>
    </subcellularLocation>
</comment>
<accession>A0AAW1QTK1</accession>
<dbReference type="Proteomes" id="UP001489004">
    <property type="component" value="Unassembled WGS sequence"/>
</dbReference>
<feature type="region of interest" description="Disordered" evidence="10">
    <location>
        <begin position="392"/>
        <end position="421"/>
    </location>
</feature>
<keyword evidence="7 9" id="KW-0342">GTP-binding</keyword>
<dbReference type="EC" id="3.6.5.-" evidence="9"/>
<feature type="transmembrane region" description="Helical" evidence="11">
    <location>
        <begin position="710"/>
        <end position="743"/>
    </location>
</feature>
<evidence type="ECO:0000256" key="11">
    <source>
        <dbReference type="SAM" id="Phobius"/>
    </source>
</evidence>
<dbReference type="PANTHER" id="PTHR45923:SF2">
    <property type="entry name" value="PROTEIN SEY1"/>
    <property type="match status" value="1"/>
</dbReference>
<evidence type="ECO:0000259" key="12">
    <source>
        <dbReference type="PROSITE" id="PS51715"/>
    </source>
</evidence>
<sequence length="875" mass="95421">MGGILQVVTGDGQLNADQIKAFIDGHKLAETGVDYQVVAITGPQSSGKSTLMNILFGTKFEEMDALSGRNQTTKGIWLAKSDKIDHPATLVMDLEGSDGRERGEDDTSFERQSALFALAVADVLLVNMWAKDIGRETGAGKPLLKTIFQVNLKLFEPAPNKQRTVLLFVFRDRTKTPLSRLQQTWAEDLTRMWASIAKPPQYEDSLFTDFFEVQYAALPNFEDREEEFRAESVLLRRRFTMEEEDSLVRVSNDKLPGHALELHIEKCWEVIKEQKDLNLPAHKVMVANIRCAQIMEDQLAALAEDQAWLQLSATALAQLVPAFGATAAALISSCIAGYDEEARYFEAGVRQAKREELVARVLALFKVAHDAQLRHLQAKVLHGVKVALEPTHTGSSSSAAMSSSSSMGPANDAPAPGFSAHAAESRRKALQQFAHGLQDLFVAVADWDTQAAQHEMVQSIDAYIEGLKQAKVAEVQRLAERCLADALAGPAISLLDHAPADLWPRLGKLLASAAAKAEQVVSEGLVGYDLSEEEQYALATQLDSFANGKLEGHVQEAAHTALSRMKDKFTEVFSRDEKGMPRAWGPRANIPAVTQRARLASAKVLAQLAILRIGAPQELGEAVDRAVLGLAADKGPEEASSSAAEIGDAAEFDIMSASEWPQAPAASVLLTPSQCRTLWRQFASDANYTVQQAMATQDANRAASNRMPPLWAILAIAFLGFNELLAVLYNPLWLILFGILFMFGRTVYLELDIDAEMQRGLLPGFISLSGKFVPTIQAVTQRTVEAARQFINNPQALAHQVQHQMSEAVAAVAHANGDAADAVDAESSTRQSEASLRRRRDDNGGVEMTSSHLEKHADAASLANPTASSERRKTK</sequence>
<evidence type="ECO:0000256" key="8">
    <source>
        <dbReference type="ARBA" id="ARBA00023136"/>
    </source>
</evidence>
<dbReference type="HAMAP" id="MF_03109">
    <property type="entry name" value="Sey1"/>
    <property type="match status" value="1"/>
</dbReference>
<keyword evidence="5 9" id="KW-0256">Endoplasmic reticulum</keyword>
<evidence type="ECO:0000256" key="5">
    <source>
        <dbReference type="ARBA" id="ARBA00022824"/>
    </source>
</evidence>
<feature type="binding site" evidence="9">
    <location>
        <begin position="42"/>
        <end position="49"/>
    </location>
    <ligand>
        <name>GTP</name>
        <dbReference type="ChEBI" id="CHEBI:37565"/>
    </ligand>
</feature>
<dbReference type="InterPro" id="IPR008803">
    <property type="entry name" value="RHD3/Sey1"/>
</dbReference>
<evidence type="ECO:0000313" key="13">
    <source>
        <dbReference type="EMBL" id="KAK9824432.1"/>
    </source>
</evidence>
<keyword evidence="2 9" id="KW-0812">Transmembrane</keyword>
<evidence type="ECO:0000256" key="4">
    <source>
        <dbReference type="ARBA" id="ARBA00022801"/>
    </source>
</evidence>
<organism evidence="13 14">
    <name type="scientific">[Myrmecia] bisecta</name>
    <dbReference type="NCBI Taxonomy" id="41462"/>
    <lineage>
        <taxon>Eukaryota</taxon>
        <taxon>Viridiplantae</taxon>
        <taxon>Chlorophyta</taxon>
        <taxon>core chlorophytes</taxon>
        <taxon>Trebouxiophyceae</taxon>
        <taxon>Trebouxiales</taxon>
        <taxon>Trebouxiaceae</taxon>
        <taxon>Myrmecia</taxon>
    </lineage>
</organism>
<comment type="function">
    <text evidence="9">Probable GTP-binding protein that may be involved in cell development.</text>
</comment>
<feature type="domain" description="GB1/RHD3-type G" evidence="12">
    <location>
        <begin position="32"/>
        <end position="251"/>
    </location>
</feature>
<dbReference type="PANTHER" id="PTHR45923">
    <property type="entry name" value="PROTEIN SEY1"/>
    <property type="match status" value="1"/>
</dbReference>
<dbReference type="InterPro" id="IPR027417">
    <property type="entry name" value="P-loop_NTPase"/>
</dbReference>
<feature type="topological domain" description="Cytoplasmic" evidence="9">
    <location>
        <begin position="753"/>
        <end position="875"/>
    </location>
</feature>
<keyword evidence="6 9" id="KW-1133">Transmembrane helix</keyword>
<dbReference type="FunFam" id="3.40.50.300:FF:000727">
    <property type="entry name" value="Protein SEY1 homolog"/>
    <property type="match status" value="1"/>
</dbReference>
<keyword evidence="3 9" id="KW-0547">Nucleotide-binding</keyword>
<keyword evidence="14" id="KW-1185">Reference proteome</keyword>
<dbReference type="InterPro" id="IPR046758">
    <property type="entry name" value="Sey1/RHD3-like_3HB"/>
</dbReference>
<keyword evidence="4 9" id="KW-0378">Hydrolase</keyword>
<reference evidence="13 14" key="1">
    <citation type="journal article" date="2024" name="Nat. Commun.">
        <title>Phylogenomics reveals the evolutionary origins of lichenization in chlorophyte algae.</title>
        <authorList>
            <person name="Puginier C."/>
            <person name="Libourel C."/>
            <person name="Otte J."/>
            <person name="Skaloud P."/>
            <person name="Haon M."/>
            <person name="Grisel S."/>
            <person name="Petersen M."/>
            <person name="Berrin J.G."/>
            <person name="Delaux P.M."/>
            <person name="Dal Grande F."/>
            <person name="Keller J."/>
        </authorList>
    </citation>
    <scope>NUCLEOTIDE SEQUENCE [LARGE SCALE GENOMIC DNA]</scope>
    <source>
        <strain evidence="13 14">SAG 2043</strain>
    </source>
</reference>
<gene>
    <name evidence="13" type="ORF">WJX72_010204</name>
</gene>
<dbReference type="Pfam" id="PF20428">
    <property type="entry name" value="Sey1_3HB"/>
    <property type="match status" value="1"/>
</dbReference>
<dbReference type="AlphaFoldDB" id="A0AAW1QTK1"/>
<keyword evidence="8 9" id="KW-0472">Membrane</keyword>
<protein>
    <recommendedName>
        <fullName evidence="9">Protein ROOT HAIR DEFECTIVE 3 homolog</fullName>
        <ecNumber evidence="9">3.6.5.-</ecNumber>
    </recommendedName>
    <alternativeName>
        <fullName evidence="9">Protein SEY1 homolog</fullName>
    </alternativeName>
</protein>
<evidence type="ECO:0000256" key="6">
    <source>
        <dbReference type="ARBA" id="ARBA00022989"/>
    </source>
</evidence>
<feature type="topological domain" description="Cytoplasmic" evidence="9">
    <location>
        <begin position="1"/>
        <end position="707"/>
    </location>
</feature>
<feature type="compositionally biased region" description="Low complexity" evidence="10">
    <location>
        <begin position="395"/>
        <end position="407"/>
    </location>
</feature>
<evidence type="ECO:0000256" key="7">
    <source>
        <dbReference type="ARBA" id="ARBA00023134"/>
    </source>
</evidence>
<dbReference type="InterPro" id="IPR030386">
    <property type="entry name" value="G_GB1_RHD3_dom"/>
</dbReference>
<feature type="topological domain" description="Lumenal" evidence="9">
    <location>
        <begin position="729"/>
        <end position="731"/>
    </location>
</feature>
<comment type="similarity">
    <text evidence="9">Belongs to the TRAFAC class dynamin-like GTPase superfamily. GB1/RHD3 GTPase family. RHD3 subfamily.</text>
</comment>
<evidence type="ECO:0000256" key="2">
    <source>
        <dbReference type="ARBA" id="ARBA00022692"/>
    </source>
</evidence>
<feature type="region of interest" description="Disordered" evidence="10">
    <location>
        <begin position="820"/>
        <end position="875"/>
    </location>
</feature>
<dbReference type="SUPFAM" id="SSF52540">
    <property type="entry name" value="P-loop containing nucleoside triphosphate hydrolases"/>
    <property type="match status" value="1"/>
</dbReference>
<dbReference type="Pfam" id="PF05879">
    <property type="entry name" value="RHD3_GTPase"/>
    <property type="match status" value="1"/>
</dbReference>
<dbReference type="GO" id="GO:0003924">
    <property type="term" value="F:GTPase activity"/>
    <property type="evidence" value="ECO:0007669"/>
    <property type="project" value="UniProtKB-UniRule"/>
</dbReference>
<evidence type="ECO:0000256" key="1">
    <source>
        <dbReference type="ARBA" id="ARBA00004477"/>
    </source>
</evidence>
<comment type="caution">
    <text evidence="13">The sequence shown here is derived from an EMBL/GenBank/DDBJ whole genome shotgun (WGS) entry which is preliminary data.</text>
</comment>
<dbReference type="GO" id="GO:0005789">
    <property type="term" value="C:endoplasmic reticulum membrane"/>
    <property type="evidence" value="ECO:0007669"/>
    <property type="project" value="UniProtKB-SubCell"/>
</dbReference>
<dbReference type="CDD" id="cd01851">
    <property type="entry name" value="GBP"/>
    <property type="match status" value="1"/>
</dbReference>
<evidence type="ECO:0000256" key="3">
    <source>
        <dbReference type="ARBA" id="ARBA00022741"/>
    </source>
</evidence>
<dbReference type="EMBL" id="JALJOR010000002">
    <property type="protein sequence ID" value="KAK9824432.1"/>
    <property type="molecule type" value="Genomic_DNA"/>
</dbReference>
<dbReference type="PROSITE" id="PS51715">
    <property type="entry name" value="G_GB1_RHD3"/>
    <property type="match status" value="1"/>
</dbReference>
<dbReference type="GO" id="GO:0005525">
    <property type="term" value="F:GTP binding"/>
    <property type="evidence" value="ECO:0007669"/>
    <property type="project" value="UniProtKB-UniRule"/>
</dbReference>
<evidence type="ECO:0000256" key="9">
    <source>
        <dbReference type="HAMAP-Rule" id="MF_03109"/>
    </source>
</evidence>
<proteinExistence type="inferred from homology"/>
<evidence type="ECO:0000256" key="10">
    <source>
        <dbReference type="SAM" id="MobiDB-lite"/>
    </source>
</evidence>
<dbReference type="GO" id="GO:0016320">
    <property type="term" value="P:endoplasmic reticulum membrane fusion"/>
    <property type="evidence" value="ECO:0007669"/>
    <property type="project" value="TreeGrafter"/>
</dbReference>
<evidence type="ECO:0000313" key="14">
    <source>
        <dbReference type="Proteomes" id="UP001489004"/>
    </source>
</evidence>
<dbReference type="Gene3D" id="3.40.50.300">
    <property type="entry name" value="P-loop containing nucleotide triphosphate hydrolases"/>
    <property type="match status" value="1"/>
</dbReference>
<name>A0AAW1QTK1_9CHLO</name>